<dbReference type="EMBL" id="DF977570">
    <property type="protein sequence ID" value="GAP93407.1"/>
    <property type="molecule type" value="Genomic_DNA"/>
</dbReference>
<dbReference type="PANTHER" id="PTHR12149">
    <property type="entry name" value="FRUCTOSAMINE 3 KINASE-RELATED PROTEIN"/>
    <property type="match status" value="1"/>
</dbReference>
<dbReference type="AlphaFoldDB" id="A0A1W2TXJ6"/>
<dbReference type="InterPro" id="IPR011009">
    <property type="entry name" value="Kinase-like_dom_sf"/>
</dbReference>
<proteinExistence type="predicted"/>
<dbReference type="OrthoDB" id="5772781at2759"/>
<accession>A0A1W2TXJ6</accession>
<evidence type="ECO:0000256" key="1">
    <source>
        <dbReference type="ARBA" id="ARBA00011961"/>
    </source>
</evidence>
<dbReference type="EC" id="2.7.1.172" evidence="1"/>
<dbReference type="Gene3D" id="3.90.1200.10">
    <property type="match status" value="1"/>
</dbReference>
<dbReference type="SUPFAM" id="SSF56112">
    <property type="entry name" value="Protein kinase-like (PK-like)"/>
    <property type="match status" value="1"/>
</dbReference>
<organism evidence="3">
    <name type="scientific">Rosellinia necatrix</name>
    <name type="common">White root-rot fungus</name>
    <dbReference type="NCBI Taxonomy" id="77044"/>
    <lineage>
        <taxon>Eukaryota</taxon>
        <taxon>Fungi</taxon>
        <taxon>Dikarya</taxon>
        <taxon>Ascomycota</taxon>
        <taxon>Pezizomycotina</taxon>
        <taxon>Sordariomycetes</taxon>
        <taxon>Xylariomycetidae</taxon>
        <taxon>Xylariales</taxon>
        <taxon>Xylariaceae</taxon>
        <taxon>Rosellinia</taxon>
    </lineage>
</organism>
<evidence type="ECO:0000313" key="4">
    <source>
        <dbReference type="Proteomes" id="UP000054516"/>
    </source>
</evidence>
<sequence length="337" mass="38466">MGRQDVKVSVTKIISPDSGKLKLDSAVYQFFQPNEEIITVIPYGNANWATTAKITTRTPDYTIKEYFLKIVKGELAEERVLGEYSCMSELYRTVPSIVPMPYSAGNCLDNKGCFFLSEFVPIVHRAPDAVQLGEQIAKLHRDSISPTGKFGFSTTPYDGKLPLVVDWDSSWMSFYGKLLYGVYLLDSKFNDKWQALEEAMIVTLDRVIPRLLGALEEEGRIIKPCLIHGDLWEDNIGTDLRTGDIFIFDCCAYYAHHEMGVAMWRVKHHKMNAPEYRAEYFKNYPPDEPVAECDDRNRLYSIKENLMYSALKPGHISRAQALADMEYLICKYTDVAE</sequence>
<reference evidence="3" key="1">
    <citation type="submission" date="2016-03" db="EMBL/GenBank/DDBJ databases">
        <title>Draft genome sequence of Rosellinia necatrix.</title>
        <authorList>
            <person name="Kanematsu S."/>
        </authorList>
    </citation>
    <scope>NUCLEOTIDE SEQUENCE [LARGE SCALE GENOMIC DNA]</scope>
    <source>
        <strain evidence="3">W97</strain>
    </source>
</reference>
<evidence type="ECO:0000313" key="3">
    <source>
        <dbReference type="EMBL" id="GAP93407.1"/>
    </source>
</evidence>
<gene>
    <name evidence="3" type="ORF">SAMD00023353_12500010</name>
</gene>
<dbReference type="PANTHER" id="PTHR12149:SF8">
    <property type="entry name" value="PROTEIN-RIBULOSAMINE 3-KINASE"/>
    <property type="match status" value="1"/>
</dbReference>
<dbReference type="Pfam" id="PF03881">
    <property type="entry name" value="Fructosamin_kin"/>
    <property type="match status" value="1"/>
</dbReference>
<dbReference type="InterPro" id="IPR016477">
    <property type="entry name" value="Fructo-/Ketosamine-3-kinase"/>
</dbReference>
<dbReference type="OMA" id="DMYYLID"/>
<dbReference type="GO" id="GO:0102193">
    <property type="term" value="F:protein-ribulosamine 3-kinase activity"/>
    <property type="evidence" value="ECO:0007669"/>
    <property type="project" value="UniProtKB-EC"/>
</dbReference>
<keyword evidence="4" id="KW-1185">Reference proteome</keyword>
<protein>
    <recommendedName>
        <fullName evidence="1">protein-ribulosamine 3-kinase</fullName>
        <ecNumber evidence="1">2.7.1.172</ecNumber>
    </recommendedName>
</protein>
<dbReference type="Proteomes" id="UP000054516">
    <property type="component" value="Unassembled WGS sequence"/>
</dbReference>
<comment type="catalytic activity">
    <reaction evidence="2">
        <text>N(6)-D-ribulosyl-L-lysyl-[protein] + ATP = N(6)-(3-O-phospho-D-ribulosyl)-L-lysyl-[protein] + ADP + H(+)</text>
        <dbReference type="Rhea" id="RHEA:48432"/>
        <dbReference type="Rhea" id="RHEA-COMP:12103"/>
        <dbReference type="Rhea" id="RHEA-COMP:12104"/>
        <dbReference type="ChEBI" id="CHEBI:15378"/>
        <dbReference type="ChEBI" id="CHEBI:30616"/>
        <dbReference type="ChEBI" id="CHEBI:90418"/>
        <dbReference type="ChEBI" id="CHEBI:90420"/>
        <dbReference type="ChEBI" id="CHEBI:456216"/>
        <dbReference type="EC" id="2.7.1.172"/>
    </reaction>
    <physiologicalReaction direction="left-to-right" evidence="2">
        <dbReference type="Rhea" id="RHEA:48433"/>
    </physiologicalReaction>
</comment>
<name>A0A1W2TXJ6_ROSNE</name>
<evidence type="ECO:0000256" key="2">
    <source>
        <dbReference type="ARBA" id="ARBA00048655"/>
    </source>
</evidence>